<evidence type="ECO:0000313" key="2">
    <source>
        <dbReference type="EMBL" id="KAK9716041.1"/>
    </source>
</evidence>
<evidence type="ECO:0000313" key="3">
    <source>
        <dbReference type="Proteomes" id="UP001443914"/>
    </source>
</evidence>
<reference evidence="2" key="1">
    <citation type="submission" date="2024-03" db="EMBL/GenBank/DDBJ databases">
        <title>WGS assembly of Saponaria officinalis var. Norfolk2.</title>
        <authorList>
            <person name="Jenkins J."/>
            <person name="Shu S."/>
            <person name="Grimwood J."/>
            <person name="Barry K."/>
            <person name="Goodstein D."/>
            <person name="Schmutz J."/>
            <person name="Leebens-Mack J."/>
            <person name="Osbourn A."/>
        </authorList>
    </citation>
    <scope>NUCLEOTIDE SEQUENCE [LARGE SCALE GENOMIC DNA]</scope>
    <source>
        <strain evidence="2">JIC</strain>
    </source>
</reference>
<dbReference type="PANTHER" id="PTHR35218:SF9">
    <property type="entry name" value="ENDONUCLEASE_EXONUCLEASE_PHOSPHATASE DOMAIN-CONTAINING PROTEIN"/>
    <property type="match status" value="1"/>
</dbReference>
<dbReference type="Gene3D" id="3.60.10.10">
    <property type="entry name" value="Endonuclease/exonuclease/phosphatase"/>
    <property type="match status" value="1"/>
</dbReference>
<keyword evidence="3" id="KW-1185">Reference proteome</keyword>
<evidence type="ECO:0000259" key="1">
    <source>
        <dbReference type="Pfam" id="PF03372"/>
    </source>
</evidence>
<accession>A0AAW1K8S5</accession>
<feature type="domain" description="Endonuclease/exonuclease/phosphatase" evidence="1">
    <location>
        <begin position="2"/>
        <end position="194"/>
    </location>
</feature>
<gene>
    <name evidence="2" type="ORF">RND81_06G207300</name>
</gene>
<dbReference type="SUPFAM" id="SSF56219">
    <property type="entry name" value="DNase I-like"/>
    <property type="match status" value="1"/>
</dbReference>
<comment type="caution">
    <text evidence="2">The sequence shown here is derived from an EMBL/GenBank/DDBJ whole genome shotgun (WGS) entry which is preliminary data.</text>
</comment>
<dbReference type="Pfam" id="PF03372">
    <property type="entry name" value="Exo_endo_phos"/>
    <property type="match status" value="1"/>
</dbReference>
<sequence length="316" mass="37059">MLKELIRVNKPQVLALVETHISGETAQRVCDRINYGGKTRVDAEGFSGGIWLFWRSEEVSVTPIIHNSQHITVEISRVGEIPWYYTAVYASPDSTRKEDLWRELEFFASTHNRPWLAMGDFNDTRFLHERNGGGDSMRRRCARFNAWFENNNWIDLDYSGPDFTWSRGNSATTRKWARLDRAICNSAWRVMFAEGSLRHLLQNQSDHCPIIVYTNGFAPIPSVLRPFRFQAAWLCHTKFSEFVESNWKNDQPLIPFVYSFADKLQAWNKNVFHNIFERKKSLERRLLGVQKKLSTRGPNYLYKFEIKLKKQLDEVL</sequence>
<dbReference type="InterPro" id="IPR005135">
    <property type="entry name" value="Endo/exonuclease/phosphatase"/>
</dbReference>
<proteinExistence type="predicted"/>
<dbReference type="GO" id="GO:0003824">
    <property type="term" value="F:catalytic activity"/>
    <property type="evidence" value="ECO:0007669"/>
    <property type="project" value="InterPro"/>
</dbReference>
<dbReference type="InterPro" id="IPR036691">
    <property type="entry name" value="Endo/exonu/phosph_ase_sf"/>
</dbReference>
<dbReference type="PANTHER" id="PTHR35218">
    <property type="entry name" value="RNASE H DOMAIN-CONTAINING PROTEIN"/>
    <property type="match status" value="1"/>
</dbReference>
<dbReference type="EMBL" id="JBDFQZ010000006">
    <property type="protein sequence ID" value="KAK9716041.1"/>
    <property type="molecule type" value="Genomic_DNA"/>
</dbReference>
<dbReference type="AlphaFoldDB" id="A0AAW1K8S5"/>
<name>A0AAW1K8S5_SAPOF</name>
<dbReference type="Proteomes" id="UP001443914">
    <property type="component" value="Unassembled WGS sequence"/>
</dbReference>
<protein>
    <recommendedName>
        <fullName evidence="1">Endonuclease/exonuclease/phosphatase domain-containing protein</fullName>
    </recommendedName>
</protein>
<organism evidence="2 3">
    <name type="scientific">Saponaria officinalis</name>
    <name type="common">Common soapwort</name>
    <name type="synonym">Lychnis saponaria</name>
    <dbReference type="NCBI Taxonomy" id="3572"/>
    <lineage>
        <taxon>Eukaryota</taxon>
        <taxon>Viridiplantae</taxon>
        <taxon>Streptophyta</taxon>
        <taxon>Embryophyta</taxon>
        <taxon>Tracheophyta</taxon>
        <taxon>Spermatophyta</taxon>
        <taxon>Magnoliopsida</taxon>
        <taxon>eudicotyledons</taxon>
        <taxon>Gunneridae</taxon>
        <taxon>Pentapetalae</taxon>
        <taxon>Caryophyllales</taxon>
        <taxon>Caryophyllaceae</taxon>
        <taxon>Caryophylleae</taxon>
        <taxon>Saponaria</taxon>
    </lineage>
</organism>